<protein>
    <recommendedName>
        <fullName evidence="3">GGDEF domain-containing protein</fullName>
    </recommendedName>
</protein>
<keyword evidence="2" id="KW-1133">Transmembrane helix</keyword>
<dbReference type="InterPro" id="IPR000160">
    <property type="entry name" value="GGDEF_dom"/>
</dbReference>
<reference evidence="5" key="1">
    <citation type="journal article" date="2019" name="Int. J. Syst. Evol. Microbiol.">
        <title>The Global Catalogue of Microorganisms (GCM) 10K type strain sequencing project: providing services to taxonomists for standard genome sequencing and annotation.</title>
        <authorList>
            <consortium name="The Broad Institute Genomics Platform"/>
            <consortium name="The Broad Institute Genome Sequencing Center for Infectious Disease"/>
            <person name="Wu L."/>
            <person name="Ma J."/>
        </authorList>
    </citation>
    <scope>NUCLEOTIDE SEQUENCE [LARGE SCALE GENOMIC DNA]</scope>
    <source>
        <strain evidence="5">JCM 15614</strain>
    </source>
</reference>
<keyword evidence="5" id="KW-1185">Reference proteome</keyword>
<evidence type="ECO:0000313" key="5">
    <source>
        <dbReference type="Proteomes" id="UP001499924"/>
    </source>
</evidence>
<feature type="domain" description="GGDEF" evidence="3">
    <location>
        <begin position="287"/>
        <end position="414"/>
    </location>
</feature>
<dbReference type="PANTHER" id="PTHR45138">
    <property type="entry name" value="REGULATORY COMPONENTS OF SENSORY TRANSDUCTION SYSTEM"/>
    <property type="match status" value="1"/>
</dbReference>
<dbReference type="InterPro" id="IPR043128">
    <property type="entry name" value="Rev_trsase/Diguanyl_cyclase"/>
</dbReference>
<comment type="caution">
    <text evidence="4">The sequence shown here is derived from an EMBL/GenBank/DDBJ whole genome shotgun (WGS) entry which is preliminary data.</text>
</comment>
<feature type="transmembrane region" description="Helical" evidence="2">
    <location>
        <begin position="187"/>
        <end position="209"/>
    </location>
</feature>
<name>A0ABP6PQY3_9ACTN</name>
<dbReference type="Pfam" id="PF00990">
    <property type="entry name" value="GGDEF"/>
    <property type="match status" value="1"/>
</dbReference>
<dbReference type="Gene3D" id="3.30.70.270">
    <property type="match status" value="1"/>
</dbReference>
<sequence>MIRTTPAGHRQALSPQGVRRGVKDGRQRAESICVSDVTTGDRRATGRTAAPAARPGVVRRLLSTLRDGLYRPLAGDDDRVAYWVHHVRIGVLLSEVAAVAVVVYTLLTQSPGRHHPVILVMAGVVIVAVPGLLLLPLPAMMRDSRGPTMFYLWSLGTTALVLVGTRLDGGASSPLDALLFLTLTYMAVAYSPYGVVAMGSVMTGSYFLFIELPHVTTSGMFFIAIMAAFTMVCAMASANSWAAHERQVELIRIHEALATTDALTGIPNRRAFMERLGSAVEAAAWGHQSVVCLVDLDGFKAVNDTAGHAAGDAMLKAIGSALGGAVRETDTVARLGGDEFAVLADVSVTFSGQMLAERLRSVVAVVGSRSGVTASVGVAEVEAGDDVEDLMYRADAAMYRSKSAGGNQVTTLSF</sequence>
<feature type="transmembrane region" description="Helical" evidence="2">
    <location>
        <begin position="89"/>
        <end position="106"/>
    </location>
</feature>
<proteinExistence type="predicted"/>
<dbReference type="InterPro" id="IPR050469">
    <property type="entry name" value="Diguanylate_Cyclase"/>
</dbReference>
<evidence type="ECO:0000313" key="4">
    <source>
        <dbReference type="EMBL" id="GAA3184471.1"/>
    </source>
</evidence>
<keyword evidence="2" id="KW-0812">Transmembrane</keyword>
<evidence type="ECO:0000256" key="1">
    <source>
        <dbReference type="SAM" id="MobiDB-lite"/>
    </source>
</evidence>
<keyword evidence="2" id="KW-0472">Membrane</keyword>
<dbReference type="EMBL" id="BAAAVV010000019">
    <property type="protein sequence ID" value="GAA3184471.1"/>
    <property type="molecule type" value="Genomic_DNA"/>
</dbReference>
<dbReference type="SMART" id="SM00267">
    <property type="entry name" value="GGDEF"/>
    <property type="match status" value="1"/>
</dbReference>
<dbReference type="InterPro" id="IPR029787">
    <property type="entry name" value="Nucleotide_cyclase"/>
</dbReference>
<evidence type="ECO:0000259" key="3">
    <source>
        <dbReference type="PROSITE" id="PS50887"/>
    </source>
</evidence>
<dbReference type="PROSITE" id="PS50887">
    <property type="entry name" value="GGDEF"/>
    <property type="match status" value="1"/>
</dbReference>
<accession>A0ABP6PQY3</accession>
<evidence type="ECO:0000256" key="2">
    <source>
        <dbReference type="SAM" id="Phobius"/>
    </source>
</evidence>
<feature type="transmembrane region" description="Helical" evidence="2">
    <location>
        <begin position="221"/>
        <end position="242"/>
    </location>
</feature>
<feature type="transmembrane region" description="Helical" evidence="2">
    <location>
        <begin position="149"/>
        <end position="167"/>
    </location>
</feature>
<feature type="transmembrane region" description="Helical" evidence="2">
    <location>
        <begin position="118"/>
        <end position="137"/>
    </location>
</feature>
<organism evidence="4 5">
    <name type="scientific">Blastococcus jejuensis</name>
    <dbReference type="NCBI Taxonomy" id="351224"/>
    <lineage>
        <taxon>Bacteria</taxon>
        <taxon>Bacillati</taxon>
        <taxon>Actinomycetota</taxon>
        <taxon>Actinomycetes</taxon>
        <taxon>Geodermatophilales</taxon>
        <taxon>Geodermatophilaceae</taxon>
        <taxon>Blastococcus</taxon>
    </lineage>
</organism>
<gene>
    <name evidence="4" type="ORF">GCM10010531_43340</name>
</gene>
<dbReference type="NCBIfam" id="TIGR00254">
    <property type="entry name" value="GGDEF"/>
    <property type="match status" value="1"/>
</dbReference>
<dbReference type="SUPFAM" id="SSF55073">
    <property type="entry name" value="Nucleotide cyclase"/>
    <property type="match status" value="1"/>
</dbReference>
<feature type="region of interest" description="Disordered" evidence="1">
    <location>
        <begin position="1"/>
        <end position="25"/>
    </location>
</feature>
<dbReference type="Proteomes" id="UP001499924">
    <property type="component" value="Unassembled WGS sequence"/>
</dbReference>
<dbReference type="CDD" id="cd01949">
    <property type="entry name" value="GGDEF"/>
    <property type="match status" value="1"/>
</dbReference>
<dbReference type="PANTHER" id="PTHR45138:SF9">
    <property type="entry name" value="DIGUANYLATE CYCLASE DGCM-RELATED"/>
    <property type="match status" value="1"/>
</dbReference>